<comment type="cofactor">
    <cofactor evidence="1">
        <name>pyridoxal 5'-phosphate</name>
        <dbReference type="ChEBI" id="CHEBI:597326"/>
    </cofactor>
</comment>
<dbReference type="AlphaFoldDB" id="A0A381VVY5"/>
<evidence type="ECO:0000256" key="1">
    <source>
        <dbReference type="ARBA" id="ARBA00001933"/>
    </source>
</evidence>
<feature type="domain" description="Tryptophan synthase beta chain-like PALP" evidence="4">
    <location>
        <begin position="64"/>
        <end position="360"/>
    </location>
</feature>
<evidence type="ECO:0000313" key="5">
    <source>
        <dbReference type="EMBL" id="SVA44415.1"/>
    </source>
</evidence>
<dbReference type="InterPro" id="IPR050147">
    <property type="entry name" value="Ser/Thr_Dehydratase"/>
</dbReference>
<dbReference type="Pfam" id="PF00291">
    <property type="entry name" value="PALP"/>
    <property type="match status" value="1"/>
</dbReference>
<dbReference type="InterPro" id="IPR001926">
    <property type="entry name" value="TrpB-like_PALP"/>
</dbReference>
<reference evidence="5" key="1">
    <citation type="submission" date="2018-05" db="EMBL/GenBank/DDBJ databases">
        <authorList>
            <person name="Lanie J.A."/>
            <person name="Ng W.-L."/>
            <person name="Kazmierczak K.M."/>
            <person name="Andrzejewski T.M."/>
            <person name="Davidsen T.M."/>
            <person name="Wayne K.J."/>
            <person name="Tettelin H."/>
            <person name="Glass J.I."/>
            <person name="Rusch D."/>
            <person name="Podicherti R."/>
            <person name="Tsui H.-C.T."/>
            <person name="Winkler M.E."/>
        </authorList>
    </citation>
    <scope>NUCLEOTIDE SEQUENCE</scope>
</reference>
<gene>
    <name evidence="5" type="ORF">METZ01_LOCUS97269</name>
</gene>
<dbReference type="GO" id="GO:0004794">
    <property type="term" value="F:threonine deaminase activity"/>
    <property type="evidence" value="ECO:0007669"/>
    <property type="project" value="TreeGrafter"/>
</dbReference>
<dbReference type="NCBIfam" id="NF006050">
    <property type="entry name" value="PRK08197.1"/>
    <property type="match status" value="1"/>
</dbReference>
<evidence type="ECO:0000259" key="4">
    <source>
        <dbReference type="Pfam" id="PF00291"/>
    </source>
</evidence>
<sequence length="367" mass="40357">MYFLCTGCKKEITSPLKPVWLCNCGNPLEVHYSWEDRIHTIDVDDSKSSLWRYNAVLPNVKQSITLGEGHTPLIPIGENILLKDETVNPTGSFKDRGMALAVTMAKTQGVQNICLPSAGNAGISAAAYCKKAEISCHVYLPETIPEPFKKETEKYGAEIILSGETISDAAQQMLKEKKECWFDISTLKEPFRVEGKKTLGYEIAEQLGWEFPDVIIYETGGGTGLIGMWKAFLELKGLGWVKGKLPKMVAAQSDGCAPVVKAFQNLDNKTEFWENSNTIALGLNVPGPLGGSWILDILYKSNGIAIAVAENKLSDLTEEFNGLANLNASAEAGVVWGAYNTLLKMNWINHNEKVVLFATGIERCKFK</sequence>
<dbReference type="EMBL" id="UINC01009938">
    <property type="protein sequence ID" value="SVA44415.1"/>
    <property type="molecule type" value="Genomic_DNA"/>
</dbReference>
<dbReference type="GO" id="GO:0006565">
    <property type="term" value="P:L-serine catabolic process"/>
    <property type="evidence" value="ECO:0007669"/>
    <property type="project" value="TreeGrafter"/>
</dbReference>
<evidence type="ECO:0000256" key="3">
    <source>
        <dbReference type="ARBA" id="ARBA00023239"/>
    </source>
</evidence>
<dbReference type="CDD" id="cd01563">
    <property type="entry name" value="Thr-synth_1"/>
    <property type="match status" value="1"/>
</dbReference>
<keyword evidence="2" id="KW-0663">Pyridoxal phosphate</keyword>
<dbReference type="InterPro" id="IPR036052">
    <property type="entry name" value="TrpB-like_PALP_sf"/>
</dbReference>
<dbReference type="Gene3D" id="3.40.50.1100">
    <property type="match status" value="2"/>
</dbReference>
<proteinExistence type="predicted"/>
<protein>
    <recommendedName>
        <fullName evidence="4">Tryptophan synthase beta chain-like PALP domain-containing protein</fullName>
    </recommendedName>
</protein>
<dbReference type="GO" id="GO:0009097">
    <property type="term" value="P:isoleucine biosynthetic process"/>
    <property type="evidence" value="ECO:0007669"/>
    <property type="project" value="TreeGrafter"/>
</dbReference>
<dbReference type="PROSITE" id="PS00165">
    <property type="entry name" value="DEHYDRATASE_SER_THR"/>
    <property type="match status" value="1"/>
</dbReference>
<dbReference type="GO" id="GO:0006567">
    <property type="term" value="P:L-threonine catabolic process"/>
    <property type="evidence" value="ECO:0007669"/>
    <property type="project" value="TreeGrafter"/>
</dbReference>
<dbReference type="GO" id="GO:0030170">
    <property type="term" value="F:pyridoxal phosphate binding"/>
    <property type="evidence" value="ECO:0007669"/>
    <property type="project" value="InterPro"/>
</dbReference>
<accession>A0A381VVY5</accession>
<dbReference type="GO" id="GO:0003941">
    <property type="term" value="F:L-serine ammonia-lyase activity"/>
    <property type="evidence" value="ECO:0007669"/>
    <property type="project" value="TreeGrafter"/>
</dbReference>
<dbReference type="PANTHER" id="PTHR48078">
    <property type="entry name" value="THREONINE DEHYDRATASE, MITOCHONDRIAL-RELATED"/>
    <property type="match status" value="1"/>
</dbReference>
<dbReference type="InterPro" id="IPR000634">
    <property type="entry name" value="Ser/Thr_deHydtase_PyrdxlP-BS"/>
</dbReference>
<evidence type="ECO:0000256" key="2">
    <source>
        <dbReference type="ARBA" id="ARBA00022898"/>
    </source>
</evidence>
<dbReference type="PANTHER" id="PTHR48078:SF6">
    <property type="entry name" value="L-THREONINE DEHYDRATASE CATABOLIC TDCB"/>
    <property type="match status" value="1"/>
</dbReference>
<dbReference type="SUPFAM" id="SSF53686">
    <property type="entry name" value="Tryptophan synthase beta subunit-like PLP-dependent enzymes"/>
    <property type="match status" value="1"/>
</dbReference>
<organism evidence="5">
    <name type="scientific">marine metagenome</name>
    <dbReference type="NCBI Taxonomy" id="408172"/>
    <lineage>
        <taxon>unclassified sequences</taxon>
        <taxon>metagenomes</taxon>
        <taxon>ecological metagenomes</taxon>
    </lineage>
</organism>
<name>A0A381VVY5_9ZZZZ</name>
<keyword evidence="3" id="KW-0456">Lyase</keyword>